<dbReference type="RefSeq" id="WP_123041589.1">
    <property type="nucleotide sequence ID" value="NZ_CP033433.1"/>
</dbReference>
<dbReference type="KEGG" id="coh:EAV92_13515"/>
<dbReference type="EMBL" id="CP033433">
    <property type="protein sequence ID" value="AYQ73505.1"/>
    <property type="molecule type" value="Genomic_DNA"/>
</dbReference>
<gene>
    <name evidence="1" type="ORF">EAV92_13515</name>
</gene>
<dbReference type="Proteomes" id="UP000269097">
    <property type="component" value="Chromosome"/>
</dbReference>
<accession>A0A3G3JZ31</accession>
<organism evidence="1 2">
    <name type="scientific">Cohnella candidum</name>
    <dbReference type="NCBI Taxonomy" id="2674991"/>
    <lineage>
        <taxon>Bacteria</taxon>
        <taxon>Bacillati</taxon>
        <taxon>Bacillota</taxon>
        <taxon>Bacilli</taxon>
        <taxon>Bacillales</taxon>
        <taxon>Paenibacillaceae</taxon>
        <taxon>Cohnella</taxon>
    </lineage>
</organism>
<protein>
    <submittedName>
        <fullName evidence="1">SRPBCC family protein</fullName>
    </submittedName>
</protein>
<evidence type="ECO:0000313" key="2">
    <source>
        <dbReference type="Proteomes" id="UP000269097"/>
    </source>
</evidence>
<dbReference type="InterPro" id="IPR019587">
    <property type="entry name" value="Polyketide_cyclase/dehydratase"/>
</dbReference>
<name>A0A3G3JZ31_9BACL</name>
<dbReference type="InterPro" id="IPR023393">
    <property type="entry name" value="START-like_dom_sf"/>
</dbReference>
<dbReference type="SUPFAM" id="SSF55961">
    <property type="entry name" value="Bet v1-like"/>
    <property type="match status" value="1"/>
</dbReference>
<dbReference type="CDD" id="cd07812">
    <property type="entry name" value="SRPBCC"/>
    <property type="match status" value="1"/>
</dbReference>
<sequence>MIAHVAIEAPVEKVFERLVDPDYRVQWIQNAFNIRYDGGASCTAPGASFVQVQKEGGKTLCFRGLNLSVEEPNIFRYRLSDHMFDIESTYRLVTLQSGTLVQMTAELRGRNPVTKVISRWTAGARQRLAGEELHALKQLCEGA</sequence>
<evidence type="ECO:0000313" key="1">
    <source>
        <dbReference type="EMBL" id="AYQ73505.1"/>
    </source>
</evidence>
<proteinExistence type="predicted"/>
<dbReference type="Gene3D" id="3.30.530.20">
    <property type="match status" value="1"/>
</dbReference>
<keyword evidence="2" id="KW-1185">Reference proteome</keyword>
<reference evidence="1 2" key="1">
    <citation type="submission" date="2018-10" db="EMBL/GenBank/DDBJ databases">
        <title>Genome Sequence of Cohnella sp.</title>
        <authorList>
            <person name="Srinivasan S."/>
            <person name="Kim M.K."/>
        </authorList>
    </citation>
    <scope>NUCLEOTIDE SEQUENCE [LARGE SCALE GENOMIC DNA]</scope>
    <source>
        <strain evidence="1 2">18JY8-7</strain>
    </source>
</reference>
<dbReference type="Pfam" id="PF10604">
    <property type="entry name" value="Polyketide_cyc2"/>
    <property type="match status" value="1"/>
</dbReference>
<dbReference type="AlphaFoldDB" id="A0A3G3JZ31"/>